<dbReference type="BioCyc" id="SESP1179773:BN6_RS10340-MONOMER"/>
<dbReference type="AlphaFoldDB" id="K0JU40"/>
<dbReference type="SUPFAM" id="SSF47336">
    <property type="entry name" value="ACP-like"/>
    <property type="match status" value="1"/>
</dbReference>
<keyword evidence="3" id="KW-1185">Reference proteome</keyword>
<organism evidence="2 3">
    <name type="scientific">Saccharothrix espanaensis (strain ATCC 51144 / DSM 44229 / JCM 9112 / NBRC 15066 / NRRL 15764)</name>
    <dbReference type="NCBI Taxonomy" id="1179773"/>
    <lineage>
        <taxon>Bacteria</taxon>
        <taxon>Bacillati</taxon>
        <taxon>Actinomycetota</taxon>
        <taxon>Actinomycetes</taxon>
        <taxon>Pseudonocardiales</taxon>
        <taxon>Pseudonocardiaceae</taxon>
        <taxon>Saccharothrix</taxon>
    </lineage>
</organism>
<name>K0JU40_SACES</name>
<dbReference type="KEGG" id="sesp:BN6_21190"/>
<dbReference type="PATRIC" id="fig|1179773.3.peg.2114"/>
<evidence type="ECO:0000259" key="1">
    <source>
        <dbReference type="PROSITE" id="PS50075"/>
    </source>
</evidence>
<dbReference type="Pfam" id="PF00550">
    <property type="entry name" value="PP-binding"/>
    <property type="match status" value="1"/>
</dbReference>
<dbReference type="RefSeq" id="WP_015099553.1">
    <property type="nucleotide sequence ID" value="NC_019673.1"/>
</dbReference>
<proteinExistence type="predicted"/>
<protein>
    <recommendedName>
        <fullName evidence="1">Carrier domain-containing protein</fullName>
    </recommendedName>
</protein>
<dbReference type="EMBL" id="HE804045">
    <property type="protein sequence ID" value="CCH29441.1"/>
    <property type="molecule type" value="Genomic_DNA"/>
</dbReference>
<dbReference type="InterPro" id="IPR009081">
    <property type="entry name" value="PP-bd_ACP"/>
</dbReference>
<dbReference type="PROSITE" id="PS50075">
    <property type="entry name" value="CARRIER"/>
    <property type="match status" value="1"/>
</dbReference>
<gene>
    <name evidence="2" type="ordered locus">BN6_21190</name>
</gene>
<dbReference type="OrthoDB" id="156693at2"/>
<sequence length="84" mass="9050">MSTTGQDVLQVLREIIDEVAEIPAGRIELDSAFVSDLELDSLAMVSVFVLVQRRLGVEVPNSVVEKLTSVGEAVAYLEHGKAPV</sequence>
<dbReference type="Gene3D" id="1.10.1200.10">
    <property type="entry name" value="ACP-like"/>
    <property type="match status" value="1"/>
</dbReference>
<evidence type="ECO:0000313" key="2">
    <source>
        <dbReference type="EMBL" id="CCH29441.1"/>
    </source>
</evidence>
<dbReference type="STRING" id="1179773.BN6_21190"/>
<dbReference type="HOGENOM" id="CLU_108696_5_6_11"/>
<dbReference type="Proteomes" id="UP000006281">
    <property type="component" value="Chromosome"/>
</dbReference>
<evidence type="ECO:0000313" key="3">
    <source>
        <dbReference type="Proteomes" id="UP000006281"/>
    </source>
</evidence>
<accession>K0JU40</accession>
<reference evidence="2 3" key="1">
    <citation type="journal article" date="2012" name="BMC Genomics">
        <title>Complete genome sequence of Saccharothrix espanaensis DSM 44229T and comparison to the other completely sequenced Pseudonocardiaceae.</title>
        <authorList>
            <person name="Strobel T."/>
            <person name="Al-Dilaimi A."/>
            <person name="Blom J."/>
            <person name="Gessner A."/>
            <person name="Kalinowski J."/>
            <person name="Luzhetska M."/>
            <person name="Puhler A."/>
            <person name="Szczepanowski R."/>
            <person name="Bechthold A."/>
            <person name="Ruckert C."/>
        </authorList>
    </citation>
    <scope>NUCLEOTIDE SEQUENCE [LARGE SCALE GENOMIC DNA]</scope>
    <source>
        <strain evidence="3">ATCC 51144 / DSM 44229 / JCM 9112 / NBRC 15066 / NRRL 15764</strain>
    </source>
</reference>
<dbReference type="eggNOG" id="COG0236">
    <property type="taxonomic scope" value="Bacteria"/>
</dbReference>
<feature type="domain" description="Carrier" evidence="1">
    <location>
        <begin position="6"/>
        <end position="81"/>
    </location>
</feature>
<dbReference type="InterPro" id="IPR036736">
    <property type="entry name" value="ACP-like_sf"/>
</dbReference>